<feature type="transmembrane region" description="Helical" evidence="6">
    <location>
        <begin position="635"/>
        <end position="654"/>
    </location>
</feature>
<comment type="subcellular location">
    <subcellularLocation>
        <location evidence="1 6">Cell membrane</location>
        <topology evidence="1 6">Multi-pass membrane protein</topology>
    </subcellularLocation>
</comment>
<feature type="domain" description="ABC3 transporter permease C-terminal" evidence="7">
    <location>
        <begin position="62"/>
        <end position="174"/>
    </location>
</feature>
<keyword evidence="2 6" id="KW-1003">Cell membrane</keyword>
<reference evidence="8 9" key="1">
    <citation type="submission" date="2020-02" db="EMBL/GenBank/DDBJ databases">
        <title>Fructobacillus sp. isolated from paper mulberry of Taiwan.</title>
        <authorList>
            <person name="Lin S.-T."/>
        </authorList>
    </citation>
    <scope>NUCLEOTIDE SEQUENCE [LARGE SCALE GENOMIC DNA]</scope>
    <source>
        <strain evidence="8 9">M1-21</strain>
    </source>
</reference>
<feature type="transmembrane region" description="Helical" evidence="6">
    <location>
        <begin position="147"/>
        <end position="175"/>
    </location>
</feature>
<feature type="transmembrane region" description="Helical" evidence="6">
    <location>
        <begin position="539"/>
        <end position="564"/>
    </location>
</feature>
<name>A0ABS5QTS8_9LACO</name>
<dbReference type="Proteomes" id="UP000735205">
    <property type="component" value="Unassembled WGS sequence"/>
</dbReference>
<protein>
    <submittedName>
        <fullName evidence="8">FtsX-like permease family protein</fullName>
    </submittedName>
</protein>
<feature type="transmembrane region" description="Helical" evidence="6">
    <location>
        <begin position="100"/>
        <end position="127"/>
    </location>
</feature>
<keyword evidence="3 6" id="KW-0812">Transmembrane</keyword>
<feature type="transmembrane region" description="Helical" evidence="6">
    <location>
        <begin position="52"/>
        <end position="79"/>
    </location>
</feature>
<keyword evidence="9" id="KW-1185">Reference proteome</keyword>
<feature type="transmembrane region" description="Helical" evidence="6">
    <location>
        <begin position="21"/>
        <end position="40"/>
    </location>
</feature>
<proteinExistence type="inferred from homology"/>
<feature type="transmembrane region" description="Helical" evidence="6">
    <location>
        <begin position="280"/>
        <end position="305"/>
    </location>
</feature>
<feature type="transmembrane region" description="Helical" evidence="6">
    <location>
        <begin position="196"/>
        <end position="215"/>
    </location>
</feature>
<keyword evidence="6" id="KW-0813">Transport</keyword>
<evidence type="ECO:0000256" key="5">
    <source>
        <dbReference type="ARBA" id="ARBA00023136"/>
    </source>
</evidence>
<dbReference type="RefSeq" id="WP_213793156.1">
    <property type="nucleotide sequence ID" value="NZ_JAAMFJ010000002.1"/>
</dbReference>
<keyword evidence="4 6" id="KW-1133">Transmembrane helix</keyword>
<evidence type="ECO:0000313" key="8">
    <source>
        <dbReference type="EMBL" id="MBS9336604.1"/>
    </source>
</evidence>
<dbReference type="PIRSF" id="PIRSF018968">
    <property type="entry name" value="ABC_permease_BceB"/>
    <property type="match status" value="1"/>
</dbReference>
<dbReference type="InterPro" id="IPR003838">
    <property type="entry name" value="ABC3_permease_C"/>
</dbReference>
<evidence type="ECO:0000256" key="1">
    <source>
        <dbReference type="ARBA" id="ARBA00004651"/>
    </source>
</evidence>
<dbReference type="InterPro" id="IPR052536">
    <property type="entry name" value="ABC-4_Integral_Memb_Prot"/>
</dbReference>
<comment type="caution">
    <text evidence="8">The sequence shown here is derived from an EMBL/GenBank/DDBJ whole genome shotgun (WGS) entry which is preliminary data.</text>
</comment>
<keyword evidence="5 6" id="KW-0472">Membrane</keyword>
<dbReference type="InterPro" id="IPR027022">
    <property type="entry name" value="ABC_permease_BceB-typ"/>
</dbReference>
<dbReference type="EMBL" id="JAAMFJ010000002">
    <property type="protein sequence ID" value="MBS9336604.1"/>
    <property type="molecule type" value="Genomic_DNA"/>
</dbReference>
<dbReference type="Pfam" id="PF02687">
    <property type="entry name" value="FtsX"/>
    <property type="match status" value="1"/>
</dbReference>
<evidence type="ECO:0000259" key="7">
    <source>
        <dbReference type="Pfam" id="PF02687"/>
    </source>
</evidence>
<evidence type="ECO:0000256" key="6">
    <source>
        <dbReference type="PIRNR" id="PIRNR018968"/>
    </source>
</evidence>
<sequence>MFHFKLAFDSLRKNKESYLPFLLASSSAIALNFLMQLLIYAPGVKGLMAAEIVRLLLVLGQVIIGLLSIVIMIYSYSFLNRGKQKEFGLYSILGMQKKNLLKISFIQQFLSFCISLIIGLISGFVFAKVMIMLLIKLIDGSSFKMTLSIPALLFTVLLFALIFIILTIVDTIAVYRSNTLDLMKSEKKVEGQPKNRWILFLLGFIALTIGYGLSLTVPTPLKAVKQFFFAALLIIVATYLLFIAASTLILKTLQKNQSYYYQSKHFITVSNMLFRMKQNAVGLASITLLSTMTLVVSLTTATMFFGRSNLMNDLFPTDTIVRTTGNNLSLAEIKQLAKKDSVSIKKAYEVTTSNNETLQLNKSGKLSKPNTSESSQLRNVAFMSQENYQKLTGKKIRLSDQQIALFQGAGKNTADSNLFKTHSLEMDGQNYQITKTLDSLSGYPKGSNQLYPQLVIITADSAYTKLVNQFVDVSDLSSAFSTHGLSLGFAQKESQQFYLDITAKGARKKAFYENIKQKSQNPFFDLEDKEDNQKIANALYGGFFFIGILFSLSFILATGLMIYYKQISEGKADQSQFEILQKVGMSEDEIKKTIRSQIVWLFGLPIVVSIVHLGFAFPMIQKLLLAFAVPMTSAVYWIMAVTITLMVIIYFLIYKLTSRTYFKQVTAFRD</sequence>
<accession>A0ABS5QTS8</accession>
<evidence type="ECO:0000256" key="3">
    <source>
        <dbReference type="ARBA" id="ARBA00022692"/>
    </source>
</evidence>
<feature type="transmembrane region" description="Helical" evidence="6">
    <location>
        <begin position="227"/>
        <end position="250"/>
    </location>
</feature>
<comment type="similarity">
    <text evidence="6">Belongs to the ABC-4 integral membrane protein family.</text>
</comment>
<organism evidence="8 9">
    <name type="scientific">Fructobacillus papyrifericola</name>
    <dbReference type="NCBI Taxonomy" id="2713172"/>
    <lineage>
        <taxon>Bacteria</taxon>
        <taxon>Bacillati</taxon>
        <taxon>Bacillota</taxon>
        <taxon>Bacilli</taxon>
        <taxon>Lactobacillales</taxon>
        <taxon>Lactobacillaceae</taxon>
        <taxon>Fructobacillus</taxon>
    </lineage>
</organism>
<evidence type="ECO:0000256" key="2">
    <source>
        <dbReference type="ARBA" id="ARBA00022475"/>
    </source>
</evidence>
<dbReference type="PANTHER" id="PTHR46795">
    <property type="entry name" value="ABC TRANSPORTER PERMEASE-RELATED-RELATED"/>
    <property type="match status" value="1"/>
</dbReference>
<gene>
    <name evidence="8" type="ORF">G6R28_05100</name>
</gene>
<feature type="transmembrane region" description="Helical" evidence="6">
    <location>
        <begin position="598"/>
        <end position="620"/>
    </location>
</feature>
<dbReference type="PANTHER" id="PTHR46795:SF3">
    <property type="entry name" value="ABC TRANSPORTER PERMEASE"/>
    <property type="match status" value="1"/>
</dbReference>
<evidence type="ECO:0000256" key="4">
    <source>
        <dbReference type="ARBA" id="ARBA00022989"/>
    </source>
</evidence>
<evidence type="ECO:0000313" key="9">
    <source>
        <dbReference type="Proteomes" id="UP000735205"/>
    </source>
</evidence>